<sequence length="112" mass="13086">MSRIEKQIRYRNGNRRRKLRARVIAAYDTCWICGKPIDKSLKTPHPMSPEVDEIIPVSRGGSPFDWNNCRLAHRICNEIKSNHTVTYARNKLKEREIQAEKTVNVKPQPSSW</sequence>
<dbReference type="Gene3D" id="1.10.30.50">
    <property type="match status" value="1"/>
</dbReference>
<comment type="caution">
    <text evidence="2">The sequence shown here is derived from an EMBL/GenBank/DDBJ whole genome shotgun (WGS) entry which is preliminary data.</text>
</comment>
<organism evidence="2 3">
    <name type="scientific">Alloscardovia theropitheci</name>
    <dbReference type="NCBI Taxonomy" id="2496842"/>
    <lineage>
        <taxon>Bacteria</taxon>
        <taxon>Bacillati</taxon>
        <taxon>Actinomycetota</taxon>
        <taxon>Actinomycetes</taxon>
        <taxon>Bifidobacteriales</taxon>
        <taxon>Bifidobacteriaceae</taxon>
        <taxon>Alloscardovia</taxon>
    </lineage>
</organism>
<dbReference type="GO" id="GO:0008270">
    <property type="term" value="F:zinc ion binding"/>
    <property type="evidence" value="ECO:0007669"/>
    <property type="project" value="InterPro"/>
</dbReference>
<gene>
    <name evidence="2" type="ORF">EJ419_07270</name>
</gene>
<dbReference type="GO" id="GO:0003676">
    <property type="term" value="F:nucleic acid binding"/>
    <property type="evidence" value="ECO:0007669"/>
    <property type="project" value="InterPro"/>
</dbReference>
<evidence type="ECO:0000313" key="2">
    <source>
        <dbReference type="EMBL" id="TCD53838.1"/>
    </source>
</evidence>
<name>A0A4R0QR55_9BIFI</name>
<evidence type="ECO:0000259" key="1">
    <source>
        <dbReference type="SMART" id="SM00507"/>
    </source>
</evidence>
<dbReference type="Proteomes" id="UP000291289">
    <property type="component" value="Unassembled WGS sequence"/>
</dbReference>
<dbReference type="SMART" id="SM00507">
    <property type="entry name" value="HNHc"/>
    <property type="match status" value="1"/>
</dbReference>
<protein>
    <submittedName>
        <fullName evidence="2">Endonuclease</fullName>
    </submittedName>
</protein>
<proteinExistence type="predicted"/>
<keyword evidence="3" id="KW-1185">Reference proteome</keyword>
<dbReference type="CDD" id="cd00085">
    <property type="entry name" value="HNHc"/>
    <property type="match status" value="1"/>
</dbReference>
<keyword evidence="2" id="KW-0378">Hydrolase</keyword>
<dbReference type="Pfam" id="PF01844">
    <property type="entry name" value="HNH"/>
    <property type="match status" value="1"/>
</dbReference>
<dbReference type="OrthoDB" id="2084290at2"/>
<dbReference type="InterPro" id="IPR003615">
    <property type="entry name" value="HNH_nuc"/>
</dbReference>
<dbReference type="EMBL" id="RXLP01000026">
    <property type="protein sequence ID" value="TCD53838.1"/>
    <property type="molecule type" value="Genomic_DNA"/>
</dbReference>
<feature type="domain" description="HNH nuclease" evidence="1">
    <location>
        <begin position="18"/>
        <end position="78"/>
    </location>
</feature>
<evidence type="ECO:0000313" key="3">
    <source>
        <dbReference type="Proteomes" id="UP000291289"/>
    </source>
</evidence>
<dbReference type="InterPro" id="IPR002711">
    <property type="entry name" value="HNH"/>
</dbReference>
<keyword evidence="2" id="KW-0255">Endonuclease</keyword>
<dbReference type="AlphaFoldDB" id="A0A4R0QR55"/>
<keyword evidence="2" id="KW-0540">Nuclease</keyword>
<accession>A0A4R0QR55</accession>
<reference evidence="2 3" key="1">
    <citation type="submission" date="2018-12" db="EMBL/GenBank/DDBJ databases">
        <title>Alloscrdovia theropitheci sp. nov: a novel taxon from the feces of the bleeding-herat monkey (Theropithecus geleda).</title>
        <authorList>
            <person name="Modesto M."/>
        </authorList>
    </citation>
    <scope>NUCLEOTIDE SEQUENCE [LARGE SCALE GENOMIC DNA]</scope>
    <source>
        <strain evidence="2 3">GLDI4/2</strain>
    </source>
</reference>
<dbReference type="GO" id="GO:0004519">
    <property type="term" value="F:endonuclease activity"/>
    <property type="evidence" value="ECO:0007669"/>
    <property type="project" value="UniProtKB-KW"/>
</dbReference>